<dbReference type="PANTHER" id="PTHR12053:SF3">
    <property type="entry name" value="CARBOXYPEPTIDASE Q"/>
    <property type="match status" value="1"/>
</dbReference>
<evidence type="ECO:0000256" key="2">
    <source>
        <dbReference type="ARBA" id="ARBA00004371"/>
    </source>
</evidence>
<keyword evidence="8" id="KW-0121">Carboxypeptidase</keyword>
<evidence type="ECO:0000256" key="6">
    <source>
        <dbReference type="ARBA" id="ARBA00014116"/>
    </source>
</evidence>
<keyword evidence="7" id="KW-0964">Secreted</keyword>
<evidence type="ECO:0000256" key="22">
    <source>
        <dbReference type="SAM" id="SignalP"/>
    </source>
</evidence>
<dbReference type="GO" id="GO:0005764">
    <property type="term" value="C:lysosome"/>
    <property type="evidence" value="ECO:0007669"/>
    <property type="project" value="UniProtKB-SubCell"/>
</dbReference>
<dbReference type="GO" id="GO:0006508">
    <property type="term" value="P:proteolysis"/>
    <property type="evidence" value="ECO:0007669"/>
    <property type="project" value="UniProtKB-KW"/>
</dbReference>
<keyword evidence="11 22" id="KW-0732">Signal</keyword>
<keyword evidence="15" id="KW-0333">Golgi apparatus</keyword>
<dbReference type="FunFam" id="3.40.630.10:FF:000036">
    <property type="entry name" value="Carboxypeptidase Q"/>
    <property type="match status" value="1"/>
</dbReference>
<feature type="domain" description="Peptidase M28" evidence="23">
    <location>
        <begin position="309"/>
        <end position="487"/>
    </location>
</feature>
<dbReference type="InterPro" id="IPR007484">
    <property type="entry name" value="Peptidase_M28"/>
</dbReference>
<evidence type="ECO:0000256" key="20">
    <source>
        <dbReference type="ARBA" id="ARBA00025833"/>
    </source>
</evidence>
<keyword evidence="16" id="KW-0482">Metalloprotease</keyword>
<evidence type="ECO:0000313" key="24">
    <source>
        <dbReference type="EMBL" id="KAK8749041.1"/>
    </source>
</evidence>
<accession>A0AAW0YAN9</accession>
<evidence type="ECO:0000256" key="11">
    <source>
        <dbReference type="ARBA" id="ARBA00022729"/>
    </source>
</evidence>
<evidence type="ECO:0000256" key="15">
    <source>
        <dbReference type="ARBA" id="ARBA00023034"/>
    </source>
</evidence>
<evidence type="ECO:0000256" key="7">
    <source>
        <dbReference type="ARBA" id="ARBA00022525"/>
    </source>
</evidence>
<evidence type="ECO:0000256" key="10">
    <source>
        <dbReference type="ARBA" id="ARBA00022723"/>
    </source>
</evidence>
<keyword evidence="25" id="KW-1185">Reference proteome</keyword>
<keyword evidence="12" id="KW-0378">Hydrolase</keyword>
<evidence type="ECO:0000256" key="9">
    <source>
        <dbReference type="ARBA" id="ARBA00022670"/>
    </source>
</evidence>
<keyword evidence="9" id="KW-0645">Protease</keyword>
<evidence type="ECO:0000256" key="13">
    <source>
        <dbReference type="ARBA" id="ARBA00022824"/>
    </source>
</evidence>
<comment type="subunit">
    <text evidence="20">Homodimer. The monomeric form is inactive while the homodimer is active.</text>
</comment>
<sequence length="530" mass="58167">MTRIGVYTFLLAVYCVQQNQALFIVKAENSNNTGKAVTEAEASSAFHHQLKETPAQSACNLTTELVAEIKGYQEDVNKIIDYVVHGDYKGQTYKMLAELVDTFGPRMTGSGQLEAAIDWILKVSETAGLENTHTEDVAVPHWVRNTESAWMTLPRLHKLNVLGLGSSVATPPEGIKAEVLVVKDFDDLKTHADQAAGKIVVFIPEWVSYGVTVAYRTDGASKAAEVGAVAALIRSTTPFSINSPHTGHQQYTDLNHTIPTVCIAVEDAEMMLRMQQRGQKMEVHLTMSAQTYPDFISRNTITEVLGLQWPDEVVVVSGHLDSWDVGQGAMDDGGGVTISWNAGVVLQQLGLRPRRTLRTIIWTGEEQGLYGGLAYYNNHVNESDKFQLILESDAGTFSPLGLAFSGNQEATCIIQEVLKLLQPLNATQVVSPMDGGPDIEEWQKAGVPTGSLYTESSRYYWFHHSDGDTLTVEDPDELDRCLAVWTSLAYVAANITHRIPHSPVADKYSIQGEALNPMRNGGPSHSFQFT</sequence>
<dbReference type="InterPro" id="IPR039866">
    <property type="entry name" value="CPQ"/>
</dbReference>
<evidence type="ECO:0000256" key="4">
    <source>
        <dbReference type="ARBA" id="ARBA00004613"/>
    </source>
</evidence>
<organism evidence="24 25">
    <name type="scientific">Cherax quadricarinatus</name>
    <name type="common">Australian red claw crayfish</name>
    <dbReference type="NCBI Taxonomy" id="27406"/>
    <lineage>
        <taxon>Eukaryota</taxon>
        <taxon>Metazoa</taxon>
        <taxon>Ecdysozoa</taxon>
        <taxon>Arthropoda</taxon>
        <taxon>Crustacea</taxon>
        <taxon>Multicrustacea</taxon>
        <taxon>Malacostraca</taxon>
        <taxon>Eumalacostraca</taxon>
        <taxon>Eucarida</taxon>
        <taxon>Decapoda</taxon>
        <taxon>Pleocyemata</taxon>
        <taxon>Astacidea</taxon>
        <taxon>Parastacoidea</taxon>
        <taxon>Parastacidae</taxon>
        <taxon>Cherax</taxon>
    </lineage>
</organism>
<keyword evidence="13" id="KW-0256">Endoplasmic reticulum</keyword>
<dbReference type="PANTHER" id="PTHR12053">
    <property type="entry name" value="PROTEASE FAMILY M28 PLASMA GLUTAMATE CARBOXYPEPTIDASE-RELATED"/>
    <property type="match status" value="1"/>
</dbReference>
<dbReference type="SUPFAM" id="SSF53187">
    <property type="entry name" value="Zn-dependent exopeptidases"/>
    <property type="match status" value="1"/>
</dbReference>
<evidence type="ECO:0000256" key="8">
    <source>
        <dbReference type="ARBA" id="ARBA00022645"/>
    </source>
</evidence>
<evidence type="ECO:0000256" key="16">
    <source>
        <dbReference type="ARBA" id="ARBA00023049"/>
    </source>
</evidence>
<dbReference type="EMBL" id="JARKIK010000010">
    <property type="protein sequence ID" value="KAK8749041.1"/>
    <property type="molecule type" value="Genomic_DNA"/>
</dbReference>
<keyword evidence="19" id="KW-0458">Lysosome</keyword>
<dbReference type="GO" id="GO:0004180">
    <property type="term" value="F:carboxypeptidase activity"/>
    <property type="evidence" value="ECO:0007669"/>
    <property type="project" value="UniProtKB-KW"/>
</dbReference>
<gene>
    <name evidence="24" type="ORF">OTU49_015655</name>
</gene>
<dbReference type="AlphaFoldDB" id="A0AAW0YAN9"/>
<keyword evidence="14" id="KW-0862">Zinc</keyword>
<keyword evidence="10" id="KW-0479">Metal-binding</keyword>
<comment type="subcellular location">
    <subcellularLocation>
        <location evidence="1">Endoplasmic reticulum</location>
    </subcellularLocation>
    <subcellularLocation>
        <location evidence="3">Golgi apparatus</location>
    </subcellularLocation>
    <subcellularLocation>
        <location evidence="2">Lysosome</location>
    </subcellularLocation>
    <subcellularLocation>
        <location evidence="4">Secreted</location>
    </subcellularLocation>
</comment>
<keyword evidence="17" id="KW-0865">Zymogen</keyword>
<evidence type="ECO:0000256" key="5">
    <source>
        <dbReference type="ARBA" id="ARBA00010918"/>
    </source>
</evidence>
<dbReference type="FunFam" id="3.50.30.30:FF:000009">
    <property type="entry name" value="Carboxypeptidase Q"/>
    <property type="match status" value="1"/>
</dbReference>
<evidence type="ECO:0000313" key="25">
    <source>
        <dbReference type="Proteomes" id="UP001445076"/>
    </source>
</evidence>
<evidence type="ECO:0000256" key="12">
    <source>
        <dbReference type="ARBA" id="ARBA00022801"/>
    </source>
</evidence>
<proteinExistence type="inferred from homology"/>
<comment type="similarity">
    <text evidence="5">Belongs to the peptidase M28 family.</text>
</comment>
<dbReference type="Pfam" id="PF04389">
    <property type="entry name" value="Peptidase_M28"/>
    <property type="match status" value="1"/>
</dbReference>
<dbReference type="Proteomes" id="UP001445076">
    <property type="component" value="Unassembled WGS sequence"/>
</dbReference>
<dbReference type="CDD" id="cd03883">
    <property type="entry name" value="M28_Pgcp_like"/>
    <property type="match status" value="1"/>
</dbReference>
<reference evidence="24 25" key="1">
    <citation type="journal article" date="2024" name="BMC Genomics">
        <title>Genome assembly of redclaw crayfish (Cherax quadricarinatus) provides insights into its immune adaptation and hypoxia tolerance.</title>
        <authorList>
            <person name="Liu Z."/>
            <person name="Zheng J."/>
            <person name="Li H."/>
            <person name="Fang K."/>
            <person name="Wang S."/>
            <person name="He J."/>
            <person name="Zhou D."/>
            <person name="Weng S."/>
            <person name="Chi M."/>
            <person name="Gu Z."/>
            <person name="He J."/>
            <person name="Li F."/>
            <person name="Wang M."/>
        </authorList>
    </citation>
    <scope>NUCLEOTIDE SEQUENCE [LARGE SCALE GENOMIC DNA]</scope>
    <source>
        <strain evidence="24">ZL_2023a</strain>
    </source>
</reference>
<evidence type="ECO:0000256" key="1">
    <source>
        <dbReference type="ARBA" id="ARBA00004240"/>
    </source>
</evidence>
<dbReference type="GO" id="GO:0070573">
    <property type="term" value="F:metallodipeptidase activity"/>
    <property type="evidence" value="ECO:0007669"/>
    <property type="project" value="InterPro"/>
</dbReference>
<dbReference type="Gene3D" id="3.40.630.10">
    <property type="entry name" value="Zn peptidases"/>
    <property type="match status" value="1"/>
</dbReference>
<comment type="caution">
    <text evidence="24">The sequence shown here is derived from an EMBL/GenBank/DDBJ whole genome shotgun (WGS) entry which is preliminary data.</text>
</comment>
<evidence type="ECO:0000256" key="19">
    <source>
        <dbReference type="ARBA" id="ARBA00023228"/>
    </source>
</evidence>
<evidence type="ECO:0000256" key="3">
    <source>
        <dbReference type="ARBA" id="ARBA00004555"/>
    </source>
</evidence>
<protein>
    <recommendedName>
        <fullName evidence="6">Carboxypeptidase Q</fullName>
    </recommendedName>
    <alternativeName>
        <fullName evidence="21">Plasma glutamate carboxypeptidase</fullName>
    </alternativeName>
</protein>
<dbReference type="GO" id="GO:0043171">
    <property type="term" value="P:peptide catabolic process"/>
    <property type="evidence" value="ECO:0007669"/>
    <property type="project" value="TreeGrafter"/>
</dbReference>
<evidence type="ECO:0000259" key="23">
    <source>
        <dbReference type="Pfam" id="PF04389"/>
    </source>
</evidence>
<dbReference type="GO" id="GO:0046872">
    <property type="term" value="F:metal ion binding"/>
    <property type="evidence" value="ECO:0007669"/>
    <property type="project" value="UniProtKB-KW"/>
</dbReference>
<evidence type="ECO:0000256" key="18">
    <source>
        <dbReference type="ARBA" id="ARBA00023180"/>
    </source>
</evidence>
<dbReference type="Gene3D" id="3.50.30.30">
    <property type="match status" value="1"/>
</dbReference>
<dbReference type="GO" id="GO:0005783">
    <property type="term" value="C:endoplasmic reticulum"/>
    <property type="evidence" value="ECO:0007669"/>
    <property type="project" value="UniProtKB-SubCell"/>
</dbReference>
<name>A0AAW0YAN9_CHEQU</name>
<feature type="signal peptide" evidence="22">
    <location>
        <begin position="1"/>
        <end position="21"/>
    </location>
</feature>
<dbReference type="GO" id="GO:0005794">
    <property type="term" value="C:Golgi apparatus"/>
    <property type="evidence" value="ECO:0007669"/>
    <property type="project" value="UniProtKB-SubCell"/>
</dbReference>
<evidence type="ECO:0000256" key="17">
    <source>
        <dbReference type="ARBA" id="ARBA00023145"/>
    </source>
</evidence>
<evidence type="ECO:0000256" key="14">
    <source>
        <dbReference type="ARBA" id="ARBA00022833"/>
    </source>
</evidence>
<evidence type="ECO:0000256" key="21">
    <source>
        <dbReference type="ARBA" id="ARBA00033328"/>
    </source>
</evidence>
<feature type="chain" id="PRO_5043429982" description="Carboxypeptidase Q" evidence="22">
    <location>
        <begin position="22"/>
        <end position="530"/>
    </location>
</feature>
<keyword evidence="18" id="KW-0325">Glycoprotein</keyword>
<dbReference type="GO" id="GO:0005615">
    <property type="term" value="C:extracellular space"/>
    <property type="evidence" value="ECO:0007669"/>
    <property type="project" value="TreeGrafter"/>
</dbReference>